<sequence length="87" mass="9746">MLQRNQAVLWRELAGEAVLLDPQAGCSYNLNQVGTFIWKLLDGAHSPQEIATEIAQYYDIGYEQALLDVEKLIANLQQHNLLLAPPV</sequence>
<accession>A0A4P6K180</accession>
<organism evidence="1 2">
    <name type="scientific">Ktedonosporobacter rubrisoli</name>
    <dbReference type="NCBI Taxonomy" id="2509675"/>
    <lineage>
        <taxon>Bacteria</taxon>
        <taxon>Bacillati</taxon>
        <taxon>Chloroflexota</taxon>
        <taxon>Ktedonobacteria</taxon>
        <taxon>Ktedonobacterales</taxon>
        <taxon>Ktedonosporobacteraceae</taxon>
        <taxon>Ktedonosporobacter</taxon>
    </lineage>
</organism>
<dbReference type="RefSeq" id="WP_129892796.1">
    <property type="nucleotide sequence ID" value="NZ_CP035758.1"/>
</dbReference>
<evidence type="ECO:0000313" key="1">
    <source>
        <dbReference type="EMBL" id="QBD81735.1"/>
    </source>
</evidence>
<reference evidence="1 2" key="1">
    <citation type="submission" date="2019-01" db="EMBL/GenBank/DDBJ databases">
        <title>Ktedonosporobacter rubrisoli SCAWS-G2.</title>
        <authorList>
            <person name="Huang Y."/>
            <person name="Yan B."/>
        </authorList>
    </citation>
    <scope>NUCLEOTIDE SEQUENCE [LARGE SCALE GENOMIC DNA]</scope>
    <source>
        <strain evidence="1 2">SCAWS-G2</strain>
    </source>
</reference>
<name>A0A4P6K180_KTERU</name>
<dbReference type="InterPro" id="IPR008792">
    <property type="entry name" value="PQQD"/>
</dbReference>
<proteinExistence type="predicted"/>
<dbReference type="KEGG" id="kbs:EPA93_39500"/>
<evidence type="ECO:0000313" key="2">
    <source>
        <dbReference type="Proteomes" id="UP000290365"/>
    </source>
</evidence>
<dbReference type="OrthoDB" id="1495225at2"/>
<dbReference type="Pfam" id="PF05402">
    <property type="entry name" value="PqqD"/>
    <property type="match status" value="1"/>
</dbReference>
<keyword evidence="2" id="KW-1185">Reference proteome</keyword>
<dbReference type="AlphaFoldDB" id="A0A4P6K180"/>
<dbReference type="EMBL" id="CP035758">
    <property type="protein sequence ID" value="QBD81735.1"/>
    <property type="molecule type" value="Genomic_DNA"/>
</dbReference>
<gene>
    <name evidence="1" type="ORF">EPA93_39500</name>
</gene>
<dbReference type="Gene3D" id="1.10.10.1150">
    <property type="entry name" value="Coenzyme PQQ synthesis protein D (PqqD)"/>
    <property type="match status" value="1"/>
</dbReference>
<dbReference type="InterPro" id="IPR041881">
    <property type="entry name" value="PqqD_sf"/>
</dbReference>
<dbReference type="Proteomes" id="UP000290365">
    <property type="component" value="Chromosome"/>
</dbReference>
<protein>
    <submittedName>
        <fullName evidence="1">PqqD family protein</fullName>
    </submittedName>
</protein>